<evidence type="ECO:0000313" key="5">
    <source>
        <dbReference type="EMBL" id="CAL4108253.1"/>
    </source>
</evidence>
<evidence type="ECO:0000313" key="6">
    <source>
        <dbReference type="Proteomes" id="UP001497623"/>
    </source>
</evidence>
<dbReference type="Gene3D" id="2.10.90.10">
    <property type="entry name" value="Cystine-knot cytokines"/>
    <property type="match status" value="1"/>
</dbReference>
<gene>
    <name evidence="5" type="ORF">MNOR_LOCUS18759</name>
</gene>
<evidence type="ECO:0000256" key="3">
    <source>
        <dbReference type="ARBA" id="ARBA00022525"/>
    </source>
</evidence>
<protein>
    <submittedName>
        <fullName evidence="5">Uncharacterized protein</fullName>
    </submittedName>
</protein>
<evidence type="ECO:0000256" key="1">
    <source>
        <dbReference type="ARBA" id="ARBA00004613"/>
    </source>
</evidence>
<dbReference type="InterPro" id="IPR010345">
    <property type="entry name" value="IL-17_fam"/>
</dbReference>
<evidence type="ECO:0000256" key="2">
    <source>
        <dbReference type="ARBA" id="ARBA00007236"/>
    </source>
</evidence>
<dbReference type="GO" id="GO:0005125">
    <property type="term" value="F:cytokine activity"/>
    <property type="evidence" value="ECO:0007669"/>
    <property type="project" value="InterPro"/>
</dbReference>
<dbReference type="EMBL" id="CAXKWB010013595">
    <property type="protein sequence ID" value="CAL4108253.1"/>
    <property type="molecule type" value="Genomic_DNA"/>
</dbReference>
<sequence>PTVDMVPCVISASGAVQAPTAVLNVGSVAFRFIPTVALLVVMVVATGVQGSTWLPQGQQQRPQEGVLVKGVPSTPRYLDLVSFLGDQNAAASVLNAPQDQRMPIKKTPRLQTQVWSNYRRAMLERNYLEEEAEKLLTEDQVEVNSHKEYSYAPRLLATTSQLLQEGVNCSAIRSSLHMNLVQQDYQLLPTWVHETEDIGDCPTQYVARRLPAEYAPKEILEARCRCEGSQCSRLGHQCVLLTRNIPVWVRRWGEHYHVLDLEKVGVACACLRRPSKQADVIYGPFIES</sequence>
<feature type="non-terminal residue" evidence="5">
    <location>
        <position position="1"/>
    </location>
</feature>
<accession>A0AAV2QYT1</accession>
<dbReference type="AlphaFoldDB" id="A0AAV2QYT1"/>
<keyword evidence="6" id="KW-1185">Reference proteome</keyword>
<dbReference type="Proteomes" id="UP001497623">
    <property type="component" value="Unassembled WGS sequence"/>
</dbReference>
<proteinExistence type="inferred from homology"/>
<comment type="similarity">
    <text evidence="2">Belongs to the IL-17 family.</text>
</comment>
<keyword evidence="4" id="KW-0732">Signal</keyword>
<reference evidence="5 6" key="1">
    <citation type="submission" date="2024-05" db="EMBL/GenBank/DDBJ databases">
        <authorList>
            <person name="Wallberg A."/>
        </authorList>
    </citation>
    <scope>NUCLEOTIDE SEQUENCE [LARGE SCALE GENOMIC DNA]</scope>
</reference>
<comment type="subcellular location">
    <subcellularLocation>
        <location evidence="1">Secreted</location>
    </subcellularLocation>
</comment>
<dbReference type="GO" id="GO:0005576">
    <property type="term" value="C:extracellular region"/>
    <property type="evidence" value="ECO:0007669"/>
    <property type="project" value="UniProtKB-SubCell"/>
</dbReference>
<organism evidence="5 6">
    <name type="scientific">Meganyctiphanes norvegica</name>
    <name type="common">Northern krill</name>
    <name type="synonym">Thysanopoda norvegica</name>
    <dbReference type="NCBI Taxonomy" id="48144"/>
    <lineage>
        <taxon>Eukaryota</taxon>
        <taxon>Metazoa</taxon>
        <taxon>Ecdysozoa</taxon>
        <taxon>Arthropoda</taxon>
        <taxon>Crustacea</taxon>
        <taxon>Multicrustacea</taxon>
        <taxon>Malacostraca</taxon>
        <taxon>Eumalacostraca</taxon>
        <taxon>Eucarida</taxon>
        <taxon>Euphausiacea</taxon>
        <taxon>Euphausiidae</taxon>
        <taxon>Meganyctiphanes</taxon>
    </lineage>
</organism>
<dbReference type="SUPFAM" id="SSF57501">
    <property type="entry name" value="Cystine-knot cytokines"/>
    <property type="match status" value="1"/>
</dbReference>
<dbReference type="InterPro" id="IPR029034">
    <property type="entry name" value="Cystine-knot_cytokine"/>
</dbReference>
<dbReference type="Pfam" id="PF06083">
    <property type="entry name" value="IL17"/>
    <property type="match status" value="1"/>
</dbReference>
<evidence type="ECO:0000256" key="4">
    <source>
        <dbReference type="ARBA" id="ARBA00022729"/>
    </source>
</evidence>
<keyword evidence="3" id="KW-0964">Secreted</keyword>
<comment type="caution">
    <text evidence="5">The sequence shown here is derived from an EMBL/GenBank/DDBJ whole genome shotgun (WGS) entry which is preliminary data.</text>
</comment>
<name>A0AAV2QYT1_MEGNR</name>